<keyword evidence="3" id="KW-1185">Reference proteome</keyword>
<organism evidence="2 3">
    <name type="scientific">Mortierella alpina</name>
    <name type="common">Oleaginous fungus</name>
    <name type="synonym">Mortierella renispora</name>
    <dbReference type="NCBI Taxonomy" id="64518"/>
    <lineage>
        <taxon>Eukaryota</taxon>
        <taxon>Fungi</taxon>
        <taxon>Fungi incertae sedis</taxon>
        <taxon>Mucoromycota</taxon>
        <taxon>Mortierellomycotina</taxon>
        <taxon>Mortierellomycetes</taxon>
        <taxon>Mortierellales</taxon>
        <taxon>Mortierellaceae</taxon>
        <taxon>Mortierella</taxon>
    </lineage>
</organism>
<evidence type="ECO:0000313" key="3">
    <source>
        <dbReference type="Proteomes" id="UP000738359"/>
    </source>
</evidence>
<name>A0A9P6M373_MORAP</name>
<keyword evidence="1" id="KW-0472">Membrane</keyword>
<evidence type="ECO:0000256" key="1">
    <source>
        <dbReference type="SAM" id="Phobius"/>
    </source>
</evidence>
<feature type="transmembrane region" description="Helical" evidence="1">
    <location>
        <begin position="12"/>
        <end position="32"/>
    </location>
</feature>
<dbReference type="Proteomes" id="UP000738359">
    <property type="component" value="Unassembled WGS sequence"/>
</dbReference>
<reference evidence="2" key="1">
    <citation type="journal article" date="2020" name="Fungal Divers.">
        <title>Resolving the Mortierellaceae phylogeny through synthesis of multi-gene phylogenetics and phylogenomics.</title>
        <authorList>
            <person name="Vandepol N."/>
            <person name="Liber J."/>
            <person name="Desiro A."/>
            <person name="Na H."/>
            <person name="Kennedy M."/>
            <person name="Barry K."/>
            <person name="Grigoriev I.V."/>
            <person name="Miller A.N."/>
            <person name="O'Donnell K."/>
            <person name="Stajich J.E."/>
            <person name="Bonito G."/>
        </authorList>
    </citation>
    <scope>NUCLEOTIDE SEQUENCE</scope>
    <source>
        <strain evidence="2">CK1249</strain>
    </source>
</reference>
<gene>
    <name evidence="2" type="ORF">BGZ70_007108</name>
</gene>
<dbReference type="AlphaFoldDB" id="A0A9P6M373"/>
<keyword evidence="1" id="KW-0812">Transmembrane</keyword>
<dbReference type="EMBL" id="JAAAHY010000427">
    <property type="protein sequence ID" value="KAF9963908.1"/>
    <property type="molecule type" value="Genomic_DNA"/>
</dbReference>
<protein>
    <recommendedName>
        <fullName evidence="4">TLC domain-containing protein</fullName>
    </recommendedName>
</protein>
<sequence>MESASVTSEHSLILLVFSGAHFLFFHLIKAFVPYIASDRKRLSWVLTVKACLVLSLTGSYLAYDTIQTIFSSPTPFGSDCGVSQSWPAEVVSRDNMSVRGQYRSHVVAMGPVMSDQSSNYQGPALLALDASVYHPHYAMDPGFAGPGSTNKGDIIARLRVQRQIEELHSTHRTLAHSARGWVTDGKATEAAQSRWFFDLRSTPADSWAGQMLTVYFVSYLLMDLVCGWLYYREKVNLLTGWFHHTLYLGLCYKALHLRYAHLLACHMVMEWLGQIYKPFRSDLLFAVTFFLSRILMDCLLSHEVIANRPDVPLSLKSFIVFKSALHIKFLVDLVRQQIRLWSKRTQQSRAPTANSVHMDAFVKAETEFDKGAPVEGICCL</sequence>
<keyword evidence="1" id="KW-1133">Transmembrane helix</keyword>
<evidence type="ECO:0000313" key="2">
    <source>
        <dbReference type="EMBL" id="KAF9963908.1"/>
    </source>
</evidence>
<accession>A0A9P6M373</accession>
<evidence type="ECO:0008006" key="4">
    <source>
        <dbReference type="Google" id="ProtNLM"/>
    </source>
</evidence>
<dbReference type="OrthoDB" id="341353at2759"/>
<feature type="transmembrane region" description="Helical" evidence="1">
    <location>
        <begin position="44"/>
        <end position="63"/>
    </location>
</feature>
<proteinExistence type="predicted"/>
<comment type="caution">
    <text evidence="2">The sequence shown here is derived from an EMBL/GenBank/DDBJ whole genome shotgun (WGS) entry which is preliminary data.</text>
</comment>